<evidence type="ECO:0000313" key="2">
    <source>
        <dbReference type="Proteomes" id="UP000198481"/>
    </source>
</evidence>
<name>A0A1H2ARR8_9PSED</name>
<evidence type="ECO:0008006" key="3">
    <source>
        <dbReference type="Google" id="ProtNLM"/>
    </source>
</evidence>
<gene>
    <name evidence="1" type="ORF">SAMN05216222_4640</name>
</gene>
<proteinExistence type="predicted"/>
<reference evidence="1 2" key="1">
    <citation type="submission" date="2016-10" db="EMBL/GenBank/DDBJ databases">
        <authorList>
            <person name="de Groot N.N."/>
        </authorList>
    </citation>
    <scope>NUCLEOTIDE SEQUENCE [LARGE SCALE GENOMIC DNA]</scope>
    <source>
        <strain evidence="1 2">LMG 26867</strain>
    </source>
</reference>
<dbReference type="EMBL" id="LT629762">
    <property type="protein sequence ID" value="SDT48603.1"/>
    <property type="molecule type" value="Genomic_DNA"/>
</dbReference>
<evidence type="ECO:0000313" key="1">
    <source>
        <dbReference type="EMBL" id="SDT48603.1"/>
    </source>
</evidence>
<dbReference type="SUPFAM" id="SSF81901">
    <property type="entry name" value="HCP-like"/>
    <property type="match status" value="1"/>
</dbReference>
<dbReference type="STRING" id="1148509.SAMN05216222_4640"/>
<dbReference type="RefSeq" id="WP_092279648.1">
    <property type="nucleotide sequence ID" value="NZ_LT629762.1"/>
</dbReference>
<dbReference type="InterPro" id="IPR011990">
    <property type="entry name" value="TPR-like_helical_dom_sf"/>
</dbReference>
<protein>
    <recommendedName>
        <fullName evidence="3">Sel1 repeat family protein</fullName>
    </recommendedName>
</protein>
<organism evidence="1 2">
    <name type="scientific">Pseudomonas prosekii</name>
    <dbReference type="NCBI Taxonomy" id="1148509"/>
    <lineage>
        <taxon>Bacteria</taxon>
        <taxon>Pseudomonadati</taxon>
        <taxon>Pseudomonadota</taxon>
        <taxon>Gammaproteobacteria</taxon>
        <taxon>Pseudomonadales</taxon>
        <taxon>Pseudomonadaceae</taxon>
        <taxon>Pseudomonas</taxon>
    </lineage>
</organism>
<accession>A0A1H2ARR8</accession>
<sequence>MQPHTDDLTAFFNMLKSLTALIAELNVLQENARNKGLELYNLGSFRASEPYLNIAAAGGDRAAQYALAEVLRRQQGSITEDAKKWYRLAAAQEDVYALLRLGDSASLDKARQLLPPRIAQGDGEAMLQMYELTKDITWLKKSAGKKFPEALYILALEYDRDNSLVPTGQTPSEAIDRLLQMGAAANFPLAMNWYTNRPQVTQFPSLRREWLEKTAALNDLYGVLKYGYALGHDSDGRDPEYGYAKSYPFSYGLIWLVVNSATEYQLHNSASVFLADLGKEMSQKEIDLALGFAQTWKDTHPPLSENRLTYHGI</sequence>
<dbReference type="AlphaFoldDB" id="A0A1H2ARR8"/>
<dbReference type="Proteomes" id="UP000198481">
    <property type="component" value="Chromosome I"/>
</dbReference>
<dbReference type="Gene3D" id="1.25.40.10">
    <property type="entry name" value="Tetratricopeptide repeat domain"/>
    <property type="match status" value="1"/>
</dbReference>